<dbReference type="EMBL" id="JAEFBK010000013">
    <property type="protein sequence ID" value="KAG7532630.1"/>
    <property type="molecule type" value="Genomic_DNA"/>
</dbReference>
<comment type="caution">
    <text evidence="3">The sequence shown here is derived from an EMBL/GenBank/DDBJ whole genome shotgun (WGS) entry which is preliminary data.</text>
</comment>
<keyword evidence="3" id="KW-0675">Receptor</keyword>
<dbReference type="Proteomes" id="UP000694240">
    <property type="component" value="Chromosome 13"/>
</dbReference>
<dbReference type="PROSITE" id="PS50104">
    <property type="entry name" value="TIR"/>
    <property type="match status" value="1"/>
</dbReference>
<evidence type="ECO:0000313" key="4">
    <source>
        <dbReference type="Proteomes" id="UP000694240"/>
    </source>
</evidence>
<gene>
    <name evidence="3" type="ORF">ISN45_Aa08g002960</name>
</gene>
<protein>
    <submittedName>
        <fullName evidence="3">Toll/interleukin-1 receptor homology (TIR) domain</fullName>
    </submittedName>
</protein>
<keyword evidence="1" id="KW-0520">NAD</keyword>
<dbReference type="InterPro" id="IPR000157">
    <property type="entry name" value="TIR_dom"/>
</dbReference>
<dbReference type="AlphaFoldDB" id="A0A8T1XLG8"/>
<dbReference type="PANTHER" id="PTHR32009:SF109">
    <property type="entry name" value="TOLL-INTERLEUKIN-RESISTANCE (TIR) DOMAIN FAMILY PROTEIN"/>
    <property type="match status" value="1"/>
</dbReference>
<sequence length="194" mass="22123">MAAYSSSSSTVEELPPQHQVFINFSGKDLRFGFVSHLVTALKLNNINVFMDDYEDRGQPIEILLKRIEESKIALAIFSGKYTGSIWCLRELAKIKDCVDEDKLVAIPIFYKLEPSTVKEVKGDFGDAFRDLAKGDKRKKKWKEALISIPEIMGITVHEKSSESEKLNEIVKAVKKVLIKFPSDGSQHYKKYPHW</sequence>
<dbReference type="SMART" id="SM00255">
    <property type="entry name" value="TIR"/>
    <property type="match status" value="1"/>
</dbReference>
<evidence type="ECO:0000256" key="1">
    <source>
        <dbReference type="ARBA" id="ARBA00023027"/>
    </source>
</evidence>
<reference evidence="3 4" key="1">
    <citation type="submission" date="2020-12" db="EMBL/GenBank/DDBJ databases">
        <title>Concerted genomic and epigenomic changes stabilize Arabidopsis allopolyploids.</title>
        <authorList>
            <person name="Chen Z."/>
        </authorList>
    </citation>
    <scope>NUCLEOTIDE SEQUENCE [LARGE SCALE GENOMIC DNA]</scope>
    <source>
        <strain evidence="3">Allo738</strain>
        <tissue evidence="3">Leaf</tissue>
    </source>
</reference>
<feature type="domain" description="TIR" evidence="2">
    <location>
        <begin position="16"/>
        <end position="177"/>
    </location>
</feature>
<evidence type="ECO:0000259" key="2">
    <source>
        <dbReference type="PROSITE" id="PS50104"/>
    </source>
</evidence>
<name>A0A8T1XLG8_9BRAS</name>
<dbReference type="FunFam" id="3.40.50.10140:FF:000007">
    <property type="entry name" value="Disease resistance protein (TIR-NBS-LRR class)"/>
    <property type="match status" value="1"/>
</dbReference>
<dbReference type="PANTHER" id="PTHR32009">
    <property type="entry name" value="TMV RESISTANCE PROTEIN N-LIKE"/>
    <property type="match status" value="1"/>
</dbReference>
<organism evidence="3 4">
    <name type="scientific">Arabidopsis thaliana x Arabidopsis arenosa</name>
    <dbReference type="NCBI Taxonomy" id="1240361"/>
    <lineage>
        <taxon>Eukaryota</taxon>
        <taxon>Viridiplantae</taxon>
        <taxon>Streptophyta</taxon>
        <taxon>Embryophyta</taxon>
        <taxon>Tracheophyta</taxon>
        <taxon>Spermatophyta</taxon>
        <taxon>Magnoliopsida</taxon>
        <taxon>eudicotyledons</taxon>
        <taxon>Gunneridae</taxon>
        <taxon>Pentapetalae</taxon>
        <taxon>rosids</taxon>
        <taxon>malvids</taxon>
        <taxon>Brassicales</taxon>
        <taxon>Brassicaceae</taxon>
        <taxon>Camelineae</taxon>
        <taxon>Arabidopsis</taxon>
    </lineage>
</organism>
<keyword evidence="4" id="KW-1185">Reference proteome</keyword>
<dbReference type="Pfam" id="PF01582">
    <property type="entry name" value="TIR"/>
    <property type="match status" value="1"/>
</dbReference>
<proteinExistence type="predicted"/>
<evidence type="ECO:0000313" key="3">
    <source>
        <dbReference type="EMBL" id="KAG7532630.1"/>
    </source>
</evidence>
<accession>A0A8T1XLG8</accession>
<dbReference type="GO" id="GO:0007165">
    <property type="term" value="P:signal transduction"/>
    <property type="evidence" value="ECO:0007669"/>
    <property type="project" value="InterPro"/>
</dbReference>